<dbReference type="Pfam" id="PF04955">
    <property type="entry name" value="HupE_UreJ"/>
    <property type="match status" value="1"/>
</dbReference>
<feature type="transmembrane region" description="Helical" evidence="1">
    <location>
        <begin position="68"/>
        <end position="86"/>
    </location>
</feature>
<keyword evidence="1" id="KW-0472">Membrane</keyword>
<proteinExistence type="predicted"/>
<feature type="transmembrane region" description="Helical" evidence="1">
    <location>
        <begin position="139"/>
        <end position="160"/>
    </location>
</feature>
<accession>A0A7Y9U6P4</accession>
<dbReference type="RefSeq" id="WP_179634918.1">
    <property type="nucleotide sequence ID" value="NZ_JACCFH010000001.1"/>
</dbReference>
<reference evidence="3 4" key="1">
    <citation type="submission" date="2020-07" db="EMBL/GenBank/DDBJ databases">
        <title>Genomic Encyclopedia of Archaeal and Bacterial Type Strains, Phase II (KMG-II): from individual species to whole genera.</title>
        <authorList>
            <person name="Goeker M."/>
        </authorList>
    </citation>
    <scope>NUCLEOTIDE SEQUENCE [LARGE SCALE GENOMIC DNA]</scope>
    <source>
        <strain evidence="3 4">DSM 21226</strain>
    </source>
</reference>
<dbReference type="EMBL" id="JACCFH010000001">
    <property type="protein sequence ID" value="NYG34243.1"/>
    <property type="molecule type" value="Genomic_DNA"/>
</dbReference>
<evidence type="ECO:0000313" key="3">
    <source>
        <dbReference type="EMBL" id="NYG34243.1"/>
    </source>
</evidence>
<evidence type="ECO:0000256" key="2">
    <source>
        <dbReference type="SAM" id="SignalP"/>
    </source>
</evidence>
<keyword evidence="1" id="KW-0812">Transmembrane</keyword>
<evidence type="ECO:0000313" key="4">
    <source>
        <dbReference type="Proteomes" id="UP000518288"/>
    </source>
</evidence>
<dbReference type="Proteomes" id="UP000518288">
    <property type="component" value="Unassembled WGS sequence"/>
</dbReference>
<comment type="caution">
    <text evidence="3">The sequence shown here is derived from an EMBL/GenBank/DDBJ whole genome shotgun (WGS) entry which is preliminary data.</text>
</comment>
<name>A0A7Y9U6P4_9BURK</name>
<keyword evidence="2" id="KW-0732">Signal</keyword>
<feature type="transmembrane region" description="Helical" evidence="1">
    <location>
        <begin position="115"/>
        <end position="133"/>
    </location>
</feature>
<sequence length="192" mass="18863">MNNTLRTLGTIAALTASASVSAHTGHGTETLLTGLAHPLGLDHLLAMVAVGVWSAAALPIGQRITGPATFMAALLAGALAGAAGLVLPGTEALIALSVVVFGAMLAFAQRIPARGGLVLVGLAALMHGLAHGAELPAGGGFVGYALGFLATTALLHSAGLGLGHAMLRLHGVAWRLLGAGVGVTGLVLLTRV</sequence>
<organism evidence="3 4">
    <name type="scientific">Sphaerotilus montanus</name>
    <dbReference type="NCBI Taxonomy" id="522889"/>
    <lineage>
        <taxon>Bacteria</taxon>
        <taxon>Pseudomonadati</taxon>
        <taxon>Pseudomonadota</taxon>
        <taxon>Betaproteobacteria</taxon>
        <taxon>Burkholderiales</taxon>
        <taxon>Sphaerotilaceae</taxon>
        <taxon>Sphaerotilus</taxon>
    </lineage>
</organism>
<feature type="transmembrane region" description="Helical" evidence="1">
    <location>
        <begin position="172"/>
        <end position="190"/>
    </location>
</feature>
<dbReference type="PIRSF" id="PIRSF016919">
    <property type="entry name" value="HupE_UreJ"/>
    <property type="match status" value="1"/>
</dbReference>
<dbReference type="AlphaFoldDB" id="A0A7Y9U6P4"/>
<feature type="chain" id="PRO_5031348939" evidence="2">
    <location>
        <begin position="23"/>
        <end position="192"/>
    </location>
</feature>
<feature type="signal peptide" evidence="2">
    <location>
        <begin position="1"/>
        <end position="22"/>
    </location>
</feature>
<feature type="transmembrane region" description="Helical" evidence="1">
    <location>
        <begin position="43"/>
        <end position="61"/>
    </location>
</feature>
<keyword evidence="4" id="KW-1185">Reference proteome</keyword>
<protein>
    <submittedName>
        <fullName evidence="3">Urease accessory protein</fullName>
    </submittedName>
</protein>
<keyword evidence="1" id="KW-1133">Transmembrane helix</keyword>
<evidence type="ECO:0000256" key="1">
    <source>
        <dbReference type="SAM" id="Phobius"/>
    </source>
</evidence>
<gene>
    <name evidence="3" type="ORF">BDD16_003229</name>
</gene>
<dbReference type="InterPro" id="IPR007038">
    <property type="entry name" value="HupE_UreJ"/>
</dbReference>